<dbReference type="Pfam" id="PF01488">
    <property type="entry name" value="Shikimate_DH"/>
    <property type="match status" value="1"/>
</dbReference>
<evidence type="ECO:0000256" key="3">
    <source>
        <dbReference type="ARBA" id="ARBA00012970"/>
    </source>
</evidence>
<evidence type="ECO:0000313" key="14">
    <source>
        <dbReference type="Proteomes" id="UP000000492"/>
    </source>
</evidence>
<evidence type="ECO:0000256" key="6">
    <source>
        <dbReference type="ARBA" id="ARBA00023244"/>
    </source>
</evidence>
<comment type="similarity">
    <text evidence="2 8 9">Belongs to the glutamyl-tRNA reductase family.</text>
</comment>
<feature type="domain" description="Quinate/shikimate 5-dehydrogenase/glutamyl-tRNA reductase" evidence="11">
    <location>
        <begin position="237"/>
        <end position="379"/>
    </location>
</feature>
<feature type="binding site" evidence="8">
    <location>
        <begin position="247"/>
        <end position="252"/>
    </location>
    <ligand>
        <name>NADP(+)</name>
        <dbReference type="ChEBI" id="CHEBI:58349"/>
    </ligand>
</feature>
<dbReference type="Proteomes" id="UP000000492">
    <property type="component" value="Chromosome"/>
</dbReference>
<keyword evidence="6 8" id="KW-0627">Porphyrin biosynthesis</keyword>
<feature type="binding site" evidence="8">
    <location>
        <position position="162"/>
    </location>
    <ligand>
        <name>substrate</name>
    </ligand>
</feature>
<dbReference type="PROSITE" id="PS00747">
    <property type="entry name" value="GLUTR"/>
    <property type="match status" value="1"/>
</dbReference>
<dbReference type="eggNOG" id="COG0373">
    <property type="taxonomic scope" value="Bacteria"/>
</dbReference>
<dbReference type="KEGG" id="crd:CRES_1951"/>
<accession>F8E2T1</accession>
<dbReference type="Gene3D" id="3.30.460.30">
    <property type="entry name" value="Glutamyl-tRNA reductase, N-terminal domain"/>
    <property type="match status" value="1"/>
</dbReference>
<evidence type="ECO:0000256" key="1">
    <source>
        <dbReference type="ARBA" id="ARBA00005059"/>
    </source>
</evidence>
<evidence type="ECO:0000259" key="11">
    <source>
        <dbReference type="Pfam" id="PF01488"/>
    </source>
</evidence>
<dbReference type="CDD" id="cd05213">
    <property type="entry name" value="NAD_bind_Glutamyl_tRNA_reduct"/>
    <property type="match status" value="1"/>
</dbReference>
<dbReference type="SUPFAM" id="SSF69075">
    <property type="entry name" value="Glutamyl tRNA-reductase dimerization domain"/>
    <property type="match status" value="1"/>
</dbReference>
<evidence type="ECO:0000256" key="4">
    <source>
        <dbReference type="ARBA" id="ARBA00022857"/>
    </source>
</evidence>
<gene>
    <name evidence="8 13" type="primary">hemA</name>
    <name evidence="13" type="ordered locus">CRES_1951</name>
</gene>
<dbReference type="InterPro" id="IPR015896">
    <property type="entry name" value="4pyrrol_synth_GluRdtase_dimer"/>
</dbReference>
<feature type="site" description="Important for activity" evidence="8">
    <location>
        <position position="152"/>
    </location>
</feature>
<name>F8E2T1_CORRG</name>
<dbReference type="InterPro" id="IPR000343">
    <property type="entry name" value="4pyrrol_synth_GluRdtase"/>
</dbReference>
<dbReference type="EMBL" id="CP002857">
    <property type="protein sequence ID" value="AEI10304.1"/>
    <property type="molecule type" value="Genomic_DNA"/>
</dbReference>
<dbReference type="UniPathway" id="UPA00251">
    <property type="reaction ID" value="UER00316"/>
</dbReference>
<comment type="catalytic activity">
    <reaction evidence="7 8 9">
        <text>(S)-4-amino-5-oxopentanoate + tRNA(Glu) + NADP(+) = L-glutamyl-tRNA(Glu) + NADPH + H(+)</text>
        <dbReference type="Rhea" id="RHEA:12344"/>
        <dbReference type="Rhea" id="RHEA-COMP:9663"/>
        <dbReference type="Rhea" id="RHEA-COMP:9680"/>
        <dbReference type="ChEBI" id="CHEBI:15378"/>
        <dbReference type="ChEBI" id="CHEBI:57501"/>
        <dbReference type="ChEBI" id="CHEBI:57783"/>
        <dbReference type="ChEBI" id="CHEBI:58349"/>
        <dbReference type="ChEBI" id="CHEBI:78442"/>
        <dbReference type="ChEBI" id="CHEBI:78520"/>
        <dbReference type="EC" id="1.2.1.70"/>
    </reaction>
</comment>
<comment type="function">
    <text evidence="8">Catalyzes the NADPH-dependent reduction of glutamyl-tRNA(Glu) to glutamate 1-semialdehyde (GSA).</text>
</comment>
<dbReference type="Pfam" id="PF05201">
    <property type="entry name" value="GlutR_N"/>
    <property type="match status" value="1"/>
</dbReference>
<comment type="subunit">
    <text evidence="8">Homodimer.</text>
</comment>
<dbReference type="STRING" id="662755.CRES_1951"/>
<reference evidence="13 14" key="1">
    <citation type="journal article" date="2012" name="BMC Genomics">
        <title>Complete genome sequence, lifestyle, and multi-drug resistance of the human pathogen Corynebacterium resistens DSM 45100 isolated from blood samples of a leukemia patient.</title>
        <authorList>
            <person name="Schroder J."/>
            <person name="Maus I."/>
            <person name="Meyer K."/>
            <person name="Wordemann S."/>
            <person name="Blom J."/>
            <person name="Jaenicke S."/>
            <person name="Schneider J."/>
            <person name="Trost E."/>
            <person name="Tauch A."/>
        </authorList>
    </citation>
    <scope>NUCLEOTIDE SEQUENCE [LARGE SCALE GENOMIC DNA]</scope>
    <source>
        <strain evidence="14">DSM 45100 / JCM 12819 / CCUG 50093 / GTC 2026 / SICGH 158</strain>
    </source>
</reference>
<dbReference type="AlphaFoldDB" id="F8E2T1"/>
<keyword evidence="5 8" id="KW-0560">Oxidoreductase</keyword>
<keyword evidence="4 8" id="KW-0521">NADP</keyword>
<evidence type="ECO:0000256" key="2">
    <source>
        <dbReference type="ARBA" id="ARBA00005916"/>
    </source>
</evidence>
<feature type="binding site" evidence="8">
    <location>
        <begin position="167"/>
        <end position="169"/>
    </location>
    <ligand>
        <name>substrate</name>
    </ligand>
</feature>
<keyword evidence="14" id="KW-1185">Reference proteome</keyword>
<dbReference type="EC" id="1.2.1.70" evidence="3 8"/>
<feature type="domain" description="Glutamyl-tRNA reductase N-terminal" evidence="12">
    <location>
        <begin position="59"/>
        <end position="209"/>
    </location>
</feature>
<dbReference type="InterPro" id="IPR036453">
    <property type="entry name" value="GluRdtase_dimer_dom_sf"/>
</dbReference>
<protein>
    <recommendedName>
        <fullName evidence="3 8">Glutamyl-tRNA reductase</fullName>
        <shortName evidence="8">GluTR</shortName>
        <ecNumber evidence="3 8">1.2.1.70</ecNumber>
    </recommendedName>
</protein>
<dbReference type="GO" id="GO:0019353">
    <property type="term" value="P:protoporphyrinogen IX biosynthetic process from glutamate"/>
    <property type="evidence" value="ECO:0007669"/>
    <property type="project" value="TreeGrafter"/>
</dbReference>
<dbReference type="InterPro" id="IPR036343">
    <property type="entry name" value="GluRdtase_N_sf"/>
</dbReference>
<evidence type="ECO:0000259" key="12">
    <source>
        <dbReference type="Pfam" id="PF05201"/>
    </source>
</evidence>
<dbReference type="InterPro" id="IPR018214">
    <property type="entry name" value="GluRdtase_CS"/>
</dbReference>
<sequence>MSRDGMAKELEPYNSKVPTFCHRGGIRDTVVVRKHVSSREVEIPMASNARTGSAQVLLVGLSFRSAPVTMLEQVSIADADMQKMQLALMESDALSEALVLSTCNRFELYTVANAFHDGLDHVVETISRFSAVPAEELEPHLYVHYSNSAAEHMLNVASGLDSMVMGEQQIIGQLRSAYQDANEIGTVGRTLHDLTQRALRTGKRVHSETAIDTAGASMVSFAVDKALGFLHLDGARDLMGKRALVIGAGAMASLASTHLGKLGVEHITVANRTLSRAENLVGHAREAGVNASAVPFSAIPDVLASVDIVVSATGAVECVVTGDAVATAMEPAHRGTDTAASSTEVRPLVLVDLSMPRDIEQTAGMCEGVTLLNIEELTTMAGESAADEDSARFIVAQELEEFLEQQRAQSVIPTVKALRQKAADVMAEELMLLEKHTEGMSAEHRAEVQKTVRRIVDKLLHTPTVQAKRLSAGGQQVSYADALAALFQLPTGTATKESRAQAIRDVSNEVKAISATRNQIGEV</sequence>
<evidence type="ECO:0000313" key="13">
    <source>
        <dbReference type="EMBL" id="AEI10304.1"/>
    </source>
</evidence>
<dbReference type="SUPFAM" id="SSF51735">
    <property type="entry name" value="NAD(P)-binding Rossmann-fold domains"/>
    <property type="match status" value="1"/>
</dbReference>
<comment type="domain">
    <text evidence="8">Possesses an unusual extended V-shaped dimeric structure with each monomer consisting of three distinct domains arranged along a curved 'spinal' alpha-helix. The N-terminal catalytic domain specifically recognizes the glutamate moiety of the substrate. The second domain is the NADPH-binding domain, and the third C-terminal domain is responsible for dimerization.</text>
</comment>
<feature type="binding site" evidence="8">
    <location>
        <begin position="102"/>
        <end position="105"/>
    </location>
    <ligand>
        <name>substrate</name>
    </ligand>
</feature>
<dbReference type="NCBIfam" id="NF000744">
    <property type="entry name" value="PRK00045.1-3"/>
    <property type="match status" value="1"/>
</dbReference>
<proteinExistence type="inferred from homology"/>
<dbReference type="GO" id="GO:0050661">
    <property type="term" value="F:NADP binding"/>
    <property type="evidence" value="ECO:0007669"/>
    <property type="project" value="InterPro"/>
</dbReference>
<organism evidence="13 14">
    <name type="scientific">Corynebacterium resistens (strain DSM 45100 / JCM 12819 / GTC 2026 / SICGH 158)</name>
    <dbReference type="NCBI Taxonomy" id="662755"/>
    <lineage>
        <taxon>Bacteria</taxon>
        <taxon>Bacillati</taxon>
        <taxon>Actinomycetota</taxon>
        <taxon>Actinomycetes</taxon>
        <taxon>Mycobacteriales</taxon>
        <taxon>Corynebacteriaceae</taxon>
        <taxon>Corynebacterium</taxon>
    </lineage>
</organism>
<evidence type="ECO:0000256" key="5">
    <source>
        <dbReference type="ARBA" id="ARBA00023002"/>
    </source>
</evidence>
<dbReference type="PANTHER" id="PTHR43013">
    <property type="entry name" value="GLUTAMYL-TRNA REDUCTASE"/>
    <property type="match status" value="1"/>
</dbReference>
<evidence type="ECO:0000259" key="10">
    <source>
        <dbReference type="Pfam" id="PF00745"/>
    </source>
</evidence>
<dbReference type="InterPro" id="IPR006151">
    <property type="entry name" value="Shikm_DH/Glu-tRNA_Rdtase"/>
</dbReference>
<dbReference type="Gene3D" id="3.40.50.720">
    <property type="entry name" value="NAD(P)-binding Rossmann-like Domain"/>
    <property type="match status" value="1"/>
</dbReference>
<feature type="domain" description="Tetrapyrrole biosynthesis glutamyl-tRNA reductase dimerisation" evidence="10">
    <location>
        <begin position="391"/>
        <end position="489"/>
    </location>
</feature>
<evidence type="ECO:0000256" key="8">
    <source>
        <dbReference type="HAMAP-Rule" id="MF_00087"/>
    </source>
</evidence>
<dbReference type="InterPro" id="IPR015895">
    <property type="entry name" value="4pyrrol_synth_GluRdtase_N"/>
</dbReference>
<dbReference type="HOGENOM" id="CLU_035113_4_0_11"/>
<feature type="binding site" evidence="8">
    <location>
        <position position="173"/>
    </location>
    <ligand>
        <name>substrate</name>
    </ligand>
</feature>
<dbReference type="NCBIfam" id="TIGR01035">
    <property type="entry name" value="hemA"/>
    <property type="match status" value="1"/>
</dbReference>
<dbReference type="SUPFAM" id="SSF69742">
    <property type="entry name" value="Glutamyl tRNA-reductase catalytic, N-terminal domain"/>
    <property type="match status" value="1"/>
</dbReference>
<comment type="pathway">
    <text evidence="1 8 9">Porphyrin-containing compound metabolism; protoporphyrin-IX biosynthesis; 5-aminolevulinate from L-glutamyl-tRNA(Glu): step 1/2.</text>
</comment>
<dbReference type="PANTHER" id="PTHR43013:SF1">
    <property type="entry name" value="GLUTAMYL-TRNA REDUCTASE"/>
    <property type="match status" value="1"/>
</dbReference>
<evidence type="ECO:0000256" key="7">
    <source>
        <dbReference type="ARBA" id="ARBA00047464"/>
    </source>
</evidence>
<comment type="miscellaneous">
    <text evidence="8">During catalysis, the active site Cys acts as a nucleophile attacking the alpha-carbonyl group of tRNA-bound glutamate with the formation of a thioester intermediate between enzyme and glutamate, and the concomitant release of tRNA(Glu). The thioester intermediate is finally reduced by direct hydride transfer from NADPH, to form the product GSA.</text>
</comment>
<dbReference type="Pfam" id="PF00745">
    <property type="entry name" value="GlutR_dimer"/>
    <property type="match status" value="1"/>
</dbReference>
<feature type="active site" description="Nucleophile" evidence="8">
    <location>
        <position position="103"/>
    </location>
</feature>
<dbReference type="InterPro" id="IPR036291">
    <property type="entry name" value="NAD(P)-bd_dom_sf"/>
</dbReference>
<evidence type="ECO:0000256" key="9">
    <source>
        <dbReference type="RuleBase" id="RU000584"/>
    </source>
</evidence>
<dbReference type="HAMAP" id="MF_00087">
    <property type="entry name" value="Glu_tRNA_reductase"/>
    <property type="match status" value="1"/>
</dbReference>
<dbReference type="FunFam" id="3.30.460.30:FF:000001">
    <property type="entry name" value="Glutamyl-tRNA reductase"/>
    <property type="match status" value="1"/>
</dbReference>
<dbReference type="GO" id="GO:0008883">
    <property type="term" value="F:glutamyl-tRNA reductase activity"/>
    <property type="evidence" value="ECO:0007669"/>
    <property type="project" value="UniProtKB-UniRule"/>
</dbReference>